<name>A0A026W0K7_OOCBI</name>
<protein>
    <submittedName>
        <fullName evidence="2">Uncharacterized protein</fullName>
    </submittedName>
</protein>
<sequence length="51" mass="5683">MTVLNALSSLIVALCTVYNSPSQSLGNVVRFTHDVPFSAERYFEAEQNESF</sequence>
<gene>
    <name evidence="2" type="ORF">X777_12130</name>
</gene>
<feature type="signal peptide" evidence="1">
    <location>
        <begin position="1"/>
        <end position="15"/>
    </location>
</feature>
<feature type="chain" id="PRO_5012452453" evidence="1">
    <location>
        <begin position="16"/>
        <end position="51"/>
    </location>
</feature>
<dbReference type="EMBL" id="KK107503">
    <property type="protein sequence ID" value="EZA49585.1"/>
    <property type="molecule type" value="Genomic_DNA"/>
</dbReference>
<evidence type="ECO:0000256" key="1">
    <source>
        <dbReference type="SAM" id="SignalP"/>
    </source>
</evidence>
<dbReference type="AlphaFoldDB" id="A0A026W0K7"/>
<organism evidence="2 3">
    <name type="scientific">Ooceraea biroi</name>
    <name type="common">Clonal raider ant</name>
    <name type="synonym">Cerapachys biroi</name>
    <dbReference type="NCBI Taxonomy" id="2015173"/>
    <lineage>
        <taxon>Eukaryota</taxon>
        <taxon>Metazoa</taxon>
        <taxon>Ecdysozoa</taxon>
        <taxon>Arthropoda</taxon>
        <taxon>Hexapoda</taxon>
        <taxon>Insecta</taxon>
        <taxon>Pterygota</taxon>
        <taxon>Neoptera</taxon>
        <taxon>Endopterygota</taxon>
        <taxon>Hymenoptera</taxon>
        <taxon>Apocrita</taxon>
        <taxon>Aculeata</taxon>
        <taxon>Formicoidea</taxon>
        <taxon>Formicidae</taxon>
        <taxon>Dorylinae</taxon>
        <taxon>Ooceraea</taxon>
    </lineage>
</organism>
<dbReference type="Proteomes" id="UP000053097">
    <property type="component" value="Unassembled WGS sequence"/>
</dbReference>
<accession>A0A026W0K7</accession>
<keyword evidence="1" id="KW-0732">Signal</keyword>
<keyword evidence="3" id="KW-1185">Reference proteome</keyword>
<evidence type="ECO:0000313" key="2">
    <source>
        <dbReference type="EMBL" id="EZA49585.1"/>
    </source>
</evidence>
<evidence type="ECO:0000313" key="3">
    <source>
        <dbReference type="Proteomes" id="UP000053097"/>
    </source>
</evidence>
<reference evidence="2 3" key="1">
    <citation type="journal article" date="2014" name="Curr. Biol.">
        <title>The genome of the clonal raider ant Cerapachys biroi.</title>
        <authorList>
            <person name="Oxley P.R."/>
            <person name="Ji L."/>
            <person name="Fetter-Pruneda I."/>
            <person name="McKenzie S.K."/>
            <person name="Li C."/>
            <person name="Hu H."/>
            <person name="Zhang G."/>
            <person name="Kronauer D.J."/>
        </authorList>
    </citation>
    <scope>NUCLEOTIDE SEQUENCE [LARGE SCALE GENOMIC DNA]</scope>
</reference>
<proteinExistence type="predicted"/>